<dbReference type="EMBL" id="LQPZ01000016">
    <property type="protein sequence ID" value="ORX06224.1"/>
    <property type="molecule type" value="Genomic_DNA"/>
</dbReference>
<evidence type="ECO:0000313" key="3">
    <source>
        <dbReference type="EMBL" id="ORX06224.1"/>
    </source>
</evidence>
<dbReference type="GO" id="GO:0004016">
    <property type="term" value="F:adenylate cyclase activity"/>
    <property type="evidence" value="ECO:0007669"/>
    <property type="project" value="UniProtKB-ARBA"/>
</dbReference>
<dbReference type="InterPro" id="IPR001054">
    <property type="entry name" value="A/G_cyclase"/>
</dbReference>
<gene>
    <name evidence="3" type="ORF">AWC30_07065</name>
</gene>
<protein>
    <recommendedName>
        <fullName evidence="2">Guanylate cyclase domain-containing protein</fullName>
    </recommendedName>
</protein>
<name>A0A1X2EM84_9MYCO</name>
<sequence length="332" mass="35539">MSPTEKVTSGILAGAGRYTRSQVAEQAGIALEDAQRLWRALGFAEVGDEERVFTSADIDALRDVAALIDGGILDMAGTVALARPFGHLFSRLAVVQTGLLADVLGTRIADEQAADDPLLAEHVAQQAMTVSADLLPTLERTTVYVWRRHLAVEAGRALLPADVSDLHDDRSAAVGFIDITGFTRLTRGLSSAELAALLEPFESIVLECALAHGGKVIKNLGDEVMFIAPDAAAAAEIALGSLERIGADDRLPPVHAGLAFGPVLRRGGDVYGEVVNVAARITGLARRGTIRVDEAMAGELEDDPRFRVSRRPPRRVRGYLQLHSFRLRRAAD</sequence>
<dbReference type="SUPFAM" id="SSF55073">
    <property type="entry name" value="Nucleotide cyclase"/>
    <property type="match status" value="1"/>
</dbReference>
<proteinExistence type="inferred from homology"/>
<comment type="caution">
    <text evidence="3">The sequence shown here is derived from an EMBL/GenBank/DDBJ whole genome shotgun (WGS) entry which is preliminary data.</text>
</comment>
<evidence type="ECO:0000256" key="1">
    <source>
        <dbReference type="ARBA" id="ARBA00005381"/>
    </source>
</evidence>
<dbReference type="CDD" id="cd07302">
    <property type="entry name" value="CHD"/>
    <property type="match status" value="1"/>
</dbReference>
<keyword evidence="4" id="KW-1185">Reference proteome</keyword>
<dbReference type="Pfam" id="PF00211">
    <property type="entry name" value="Guanylate_cyc"/>
    <property type="match status" value="1"/>
</dbReference>
<dbReference type="PROSITE" id="PS50125">
    <property type="entry name" value="GUANYLATE_CYCLASE_2"/>
    <property type="match status" value="1"/>
</dbReference>
<organism evidence="3 4">
    <name type="scientific">Mycolicibacillus trivialis</name>
    <dbReference type="NCBI Taxonomy" id="1798"/>
    <lineage>
        <taxon>Bacteria</taxon>
        <taxon>Bacillati</taxon>
        <taxon>Actinomycetota</taxon>
        <taxon>Actinomycetes</taxon>
        <taxon>Mycobacteriales</taxon>
        <taxon>Mycobacteriaceae</taxon>
        <taxon>Mycolicibacillus</taxon>
    </lineage>
</organism>
<dbReference type="InterPro" id="IPR050697">
    <property type="entry name" value="Adenylyl/Guanylyl_Cyclase_3/4"/>
</dbReference>
<feature type="domain" description="Guanylate cyclase" evidence="2">
    <location>
        <begin position="173"/>
        <end position="282"/>
    </location>
</feature>
<dbReference type="Gene3D" id="3.30.70.1230">
    <property type="entry name" value="Nucleotide cyclase"/>
    <property type="match status" value="1"/>
</dbReference>
<dbReference type="PANTHER" id="PTHR43081">
    <property type="entry name" value="ADENYLATE CYCLASE, TERMINAL-DIFFERENTIATION SPECIFIC-RELATED"/>
    <property type="match status" value="1"/>
</dbReference>
<comment type="similarity">
    <text evidence="1">Belongs to the adenylyl cyclase class-3 family.</text>
</comment>
<dbReference type="SMART" id="SM00044">
    <property type="entry name" value="CYCc"/>
    <property type="match status" value="1"/>
</dbReference>
<dbReference type="Proteomes" id="UP000193090">
    <property type="component" value="Unassembled WGS sequence"/>
</dbReference>
<dbReference type="InterPro" id="IPR029787">
    <property type="entry name" value="Nucleotide_cyclase"/>
</dbReference>
<reference evidence="3 4" key="1">
    <citation type="submission" date="2016-01" db="EMBL/GenBank/DDBJ databases">
        <title>The new phylogeny of the genus Mycobacterium.</title>
        <authorList>
            <person name="Tarcisio F."/>
            <person name="Conor M."/>
            <person name="Antonella G."/>
            <person name="Elisabetta G."/>
            <person name="Giulia F.S."/>
            <person name="Sara T."/>
            <person name="Anna F."/>
            <person name="Clotilde B."/>
            <person name="Roberto B."/>
            <person name="Veronica D.S."/>
            <person name="Fabio R."/>
            <person name="Monica P."/>
            <person name="Olivier J."/>
            <person name="Enrico T."/>
            <person name="Nicola S."/>
        </authorList>
    </citation>
    <scope>NUCLEOTIDE SEQUENCE [LARGE SCALE GENOMIC DNA]</scope>
    <source>
        <strain evidence="3 4">DSM 44153</strain>
    </source>
</reference>
<evidence type="ECO:0000313" key="4">
    <source>
        <dbReference type="Proteomes" id="UP000193090"/>
    </source>
</evidence>
<evidence type="ECO:0000259" key="2">
    <source>
        <dbReference type="PROSITE" id="PS50125"/>
    </source>
</evidence>
<dbReference type="STRING" id="1798.AWC30_07065"/>
<dbReference type="AlphaFoldDB" id="A0A1X2EM84"/>
<dbReference type="PANTHER" id="PTHR43081:SF1">
    <property type="entry name" value="ADENYLATE CYCLASE, TERMINAL-DIFFERENTIATION SPECIFIC"/>
    <property type="match status" value="1"/>
</dbReference>
<dbReference type="GO" id="GO:0035556">
    <property type="term" value="P:intracellular signal transduction"/>
    <property type="evidence" value="ECO:0007669"/>
    <property type="project" value="InterPro"/>
</dbReference>
<dbReference type="GO" id="GO:0009190">
    <property type="term" value="P:cyclic nucleotide biosynthetic process"/>
    <property type="evidence" value="ECO:0007669"/>
    <property type="project" value="InterPro"/>
</dbReference>
<accession>A0A1X2EM84</accession>